<dbReference type="PANTHER" id="PTHR33639:SF2">
    <property type="entry name" value="DUF393 DOMAIN-CONTAINING PROTEIN"/>
    <property type="match status" value="1"/>
</dbReference>
<keyword evidence="2" id="KW-1185">Reference proteome</keyword>
<dbReference type="Pfam" id="PF04134">
    <property type="entry name" value="DCC1-like"/>
    <property type="match status" value="1"/>
</dbReference>
<dbReference type="RefSeq" id="XP_635101.1">
    <property type="nucleotide sequence ID" value="XM_630009.1"/>
</dbReference>
<dbReference type="OMA" id="FIRDFCY"/>
<dbReference type="PANTHER" id="PTHR33639">
    <property type="entry name" value="THIOL-DISULFIDE OXIDOREDUCTASE DCC"/>
    <property type="match status" value="1"/>
</dbReference>
<dbReference type="GO" id="GO:0015035">
    <property type="term" value="F:protein-disulfide reductase activity"/>
    <property type="evidence" value="ECO:0007669"/>
    <property type="project" value="InterPro"/>
</dbReference>
<dbReference type="GeneID" id="8628048"/>
<evidence type="ECO:0000313" key="2">
    <source>
        <dbReference type="Proteomes" id="UP000002195"/>
    </source>
</evidence>
<dbReference type="AlphaFoldDB" id="Q54EY9"/>
<dbReference type="FunCoup" id="Q54EY9">
    <property type="interactions" value="1"/>
</dbReference>
<dbReference type="EMBL" id="AAFI02000177">
    <property type="protein sequence ID" value="EAL61614.1"/>
    <property type="molecule type" value="Genomic_DNA"/>
</dbReference>
<dbReference type="Proteomes" id="UP000002195">
    <property type="component" value="Unassembled WGS sequence"/>
</dbReference>
<dbReference type="STRING" id="44689.Q54EY9"/>
<dbReference type="PaxDb" id="44689-DDB0305131"/>
<gene>
    <name evidence="1" type="ORF">DDB_G0291261</name>
</gene>
<evidence type="ECO:0000313" key="1">
    <source>
        <dbReference type="EMBL" id="EAL61614.1"/>
    </source>
</evidence>
<dbReference type="InterPro" id="IPR007263">
    <property type="entry name" value="DCC1-like"/>
</dbReference>
<organism evidence="1 2">
    <name type="scientific">Dictyostelium discoideum</name>
    <name type="common">Social amoeba</name>
    <dbReference type="NCBI Taxonomy" id="44689"/>
    <lineage>
        <taxon>Eukaryota</taxon>
        <taxon>Amoebozoa</taxon>
        <taxon>Evosea</taxon>
        <taxon>Eumycetozoa</taxon>
        <taxon>Dictyostelia</taxon>
        <taxon>Dictyosteliales</taxon>
        <taxon>Dictyosteliaceae</taxon>
        <taxon>Dictyostelium</taxon>
    </lineage>
</organism>
<dbReference type="HOGENOM" id="CLU_092206_2_1_1"/>
<reference evidence="1 2" key="1">
    <citation type="journal article" date="2005" name="Nature">
        <title>The genome of the social amoeba Dictyostelium discoideum.</title>
        <authorList>
            <consortium name="The Dictyostelium discoideum Sequencing Consortium"/>
            <person name="Eichinger L."/>
            <person name="Pachebat J.A."/>
            <person name="Glockner G."/>
            <person name="Rajandream M.A."/>
            <person name="Sucgang R."/>
            <person name="Berriman M."/>
            <person name="Song J."/>
            <person name="Olsen R."/>
            <person name="Szafranski K."/>
            <person name="Xu Q."/>
            <person name="Tunggal B."/>
            <person name="Kummerfeld S."/>
            <person name="Madera M."/>
            <person name="Konfortov B.A."/>
            <person name="Rivero F."/>
            <person name="Bankier A.T."/>
            <person name="Lehmann R."/>
            <person name="Hamlin N."/>
            <person name="Davies R."/>
            <person name="Gaudet P."/>
            <person name="Fey P."/>
            <person name="Pilcher K."/>
            <person name="Chen G."/>
            <person name="Saunders D."/>
            <person name="Sodergren E."/>
            <person name="Davis P."/>
            <person name="Kerhornou A."/>
            <person name="Nie X."/>
            <person name="Hall N."/>
            <person name="Anjard C."/>
            <person name="Hemphill L."/>
            <person name="Bason N."/>
            <person name="Farbrother P."/>
            <person name="Desany B."/>
            <person name="Just E."/>
            <person name="Morio T."/>
            <person name="Rost R."/>
            <person name="Churcher C."/>
            <person name="Cooper J."/>
            <person name="Haydock S."/>
            <person name="van Driessche N."/>
            <person name="Cronin A."/>
            <person name="Goodhead I."/>
            <person name="Muzny D."/>
            <person name="Mourier T."/>
            <person name="Pain A."/>
            <person name="Lu M."/>
            <person name="Harper D."/>
            <person name="Lindsay R."/>
            <person name="Hauser H."/>
            <person name="James K."/>
            <person name="Quiles M."/>
            <person name="Madan Babu M."/>
            <person name="Saito T."/>
            <person name="Buchrieser C."/>
            <person name="Wardroper A."/>
            <person name="Felder M."/>
            <person name="Thangavelu M."/>
            <person name="Johnson D."/>
            <person name="Knights A."/>
            <person name="Loulseged H."/>
            <person name="Mungall K."/>
            <person name="Oliver K."/>
            <person name="Price C."/>
            <person name="Quail M.A."/>
            <person name="Urushihara H."/>
            <person name="Hernandez J."/>
            <person name="Rabbinowitsch E."/>
            <person name="Steffen D."/>
            <person name="Sanders M."/>
            <person name="Ma J."/>
            <person name="Kohara Y."/>
            <person name="Sharp S."/>
            <person name="Simmonds M."/>
            <person name="Spiegler S."/>
            <person name="Tivey A."/>
            <person name="Sugano S."/>
            <person name="White B."/>
            <person name="Walker D."/>
            <person name="Woodward J."/>
            <person name="Winckler T."/>
            <person name="Tanaka Y."/>
            <person name="Shaulsky G."/>
            <person name="Schleicher M."/>
            <person name="Weinstock G."/>
            <person name="Rosenthal A."/>
            <person name="Cox E.C."/>
            <person name="Chisholm R.L."/>
            <person name="Gibbs R."/>
            <person name="Loomis W.F."/>
            <person name="Platzer M."/>
            <person name="Kay R.R."/>
            <person name="Williams J."/>
            <person name="Dear P.H."/>
            <person name="Noegel A.A."/>
            <person name="Barrell B."/>
            <person name="Kuspa A."/>
        </authorList>
    </citation>
    <scope>NUCLEOTIDE SEQUENCE [LARGE SCALE GENOMIC DNA]</scope>
    <source>
        <strain evidence="1 2">AX4</strain>
    </source>
</reference>
<accession>Q54EY9</accession>
<name>Q54EY9_DICDI</name>
<dbReference type="KEGG" id="ddi:DDB_G0291261"/>
<dbReference type="eggNOG" id="ENOG502S8IF">
    <property type="taxonomic scope" value="Eukaryota"/>
</dbReference>
<protein>
    <recommendedName>
        <fullName evidence="3">DUF393 domain-containing protein</fullName>
    </recommendedName>
</protein>
<sequence>MQETINHMDIIISTADGASPIKRDSYKPNLENPRRIIMFDGVCNVCDGFVQFVFPRDIAKRFSFQALQTEKGKEILDYYGIPCDMSSIILVDEADGKHYTKSTAVLNILFFLKAPYSYFYSFYFIPPIIRDFGYDFFATYRYLILGKKDSCFFSPSMASRFICFKSKMMDLTQKNLLKKKKKKIN</sequence>
<dbReference type="dictyBase" id="DDB_G0291261"/>
<dbReference type="PhylomeDB" id="Q54EY9"/>
<evidence type="ECO:0008006" key="3">
    <source>
        <dbReference type="Google" id="ProtNLM"/>
    </source>
</evidence>
<comment type="caution">
    <text evidence="1">The sequence shown here is derived from an EMBL/GenBank/DDBJ whole genome shotgun (WGS) entry which is preliminary data.</text>
</comment>
<proteinExistence type="predicted"/>
<dbReference type="VEuPathDB" id="AmoebaDB:DDB_G0291261"/>
<dbReference type="InterPro" id="IPR052927">
    <property type="entry name" value="DCC_oxidoreductase"/>
</dbReference>
<dbReference type="InParanoid" id="Q54EY9"/>